<dbReference type="VEuPathDB" id="TriTrypDB:TcIL3000.11.14890"/>
<dbReference type="SMART" id="SM00973">
    <property type="entry name" value="Sec63"/>
    <property type="match status" value="1"/>
</dbReference>
<reference evidence="3" key="1">
    <citation type="journal article" date="2012" name="Proc. Natl. Acad. Sci. U.S.A.">
        <title>Antigenic diversity is generated by distinct evolutionary mechanisms in African trypanosome species.</title>
        <authorList>
            <person name="Jackson A.P."/>
            <person name="Berry A."/>
            <person name="Aslett M."/>
            <person name="Allison H.C."/>
            <person name="Burton P."/>
            <person name="Vavrova-Anderson J."/>
            <person name="Brown R."/>
            <person name="Browne H."/>
            <person name="Corton N."/>
            <person name="Hauser H."/>
            <person name="Gamble J."/>
            <person name="Gilderthorp R."/>
            <person name="Marcello L."/>
            <person name="McQuillan J."/>
            <person name="Otto T.D."/>
            <person name="Quail M.A."/>
            <person name="Sanders M.J."/>
            <person name="van Tonder A."/>
            <person name="Ginger M.L."/>
            <person name="Field M.C."/>
            <person name="Barry J.D."/>
            <person name="Hertz-Fowler C."/>
            <person name="Berriman M."/>
        </authorList>
    </citation>
    <scope>NUCLEOTIDE SEQUENCE</scope>
    <source>
        <strain evidence="3">IL3000</strain>
    </source>
</reference>
<name>G0V2U9_TRYCI</name>
<dbReference type="Gene3D" id="1.10.150.20">
    <property type="entry name" value="5' to 3' exonuclease, C-terminal subdomain"/>
    <property type="match status" value="1"/>
</dbReference>
<feature type="compositionally biased region" description="Low complexity" evidence="1">
    <location>
        <begin position="302"/>
        <end position="311"/>
    </location>
</feature>
<dbReference type="EMBL" id="HE575324">
    <property type="protein sequence ID" value="CCC95972.1"/>
    <property type="molecule type" value="Genomic_DNA"/>
</dbReference>
<dbReference type="InterPro" id="IPR004179">
    <property type="entry name" value="Sec63-dom"/>
</dbReference>
<evidence type="ECO:0000259" key="2">
    <source>
        <dbReference type="SMART" id="SM00973"/>
    </source>
</evidence>
<proteinExistence type="predicted"/>
<dbReference type="PANTHER" id="PTHR47835:SF3">
    <property type="entry name" value="HELICASE FOR MEIOSIS 1"/>
    <property type="match status" value="1"/>
</dbReference>
<accession>G0V2U9</accession>
<dbReference type="PANTHER" id="PTHR47835">
    <property type="entry name" value="HFM1, ATP DEPENDENT DNA HELICASE HOMOLOG"/>
    <property type="match status" value="1"/>
</dbReference>
<gene>
    <name evidence="3" type="ORF">TCIL3000_11_14890</name>
</gene>
<dbReference type="InterPro" id="IPR052247">
    <property type="entry name" value="Meiotic_Crossover_Helicase"/>
</dbReference>
<dbReference type="Pfam" id="PF02889">
    <property type="entry name" value="Sec63"/>
    <property type="match status" value="1"/>
</dbReference>
<feature type="region of interest" description="Disordered" evidence="1">
    <location>
        <begin position="253"/>
        <end position="328"/>
    </location>
</feature>
<dbReference type="GO" id="GO:0051321">
    <property type="term" value="P:meiotic cell cycle"/>
    <property type="evidence" value="ECO:0007669"/>
    <property type="project" value="UniProtKB-KW"/>
</dbReference>
<evidence type="ECO:0000256" key="1">
    <source>
        <dbReference type="SAM" id="MobiDB-lite"/>
    </source>
</evidence>
<evidence type="ECO:0000313" key="3">
    <source>
        <dbReference type="EMBL" id="CCC95972.1"/>
    </source>
</evidence>
<dbReference type="GO" id="GO:0043138">
    <property type="term" value="F:3'-5' DNA helicase activity"/>
    <property type="evidence" value="ECO:0007669"/>
    <property type="project" value="UniProtKB-EC"/>
</dbReference>
<dbReference type="SUPFAM" id="SSF158702">
    <property type="entry name" value="Sec63 N-terminal domain-like"/>
    <property type="match status" value="1"/>
</dbReference>
<organism evidence="3">
    <name type="scientific">Trypanosoma congolense (strain IL3000)</name>
    <dbReference type="NCBI Taxonomy" id="1068625"/>
    <lineage>
        <taxon>Eukaryota</taxon>
        <taxon>Discoba</taxon>
        <taxon>Euglenozoa</taxon>
        <taxon>Kinetoplastea</taxon>
        <taxon>Metakinetoplastina</taxon>
        <taxon>Trypanosomatida</taxon>
        <taxon>Trypanosomatidae</taxon>
        <taxon>Trypanosoma</taxon>
        <taxon>Nannomonas</taxon>
    </lineage>
</organism>
<sequence length="612" mass="67283">MIRFPLHAGMRGGREVREDWHKVYVLIQAHLDNVAITDFSLRNDCVRLWSTAPRVAHFLADFAATQRWFSLMKNSSLIRRCMEQRVWWNGLVIKQIEGIGEALSKALEQGGIKSFADVLVADPRKLEALCGKHPPFGNDLQQKCSALPHYRLALNHNEETDVVQVVITQNNANTQRHGSAPAHHTMLLVGDTTLDAVRLLRSVGLRAGSGKSVTFDFQLQRGFSGEIVGCLMERHLLGIDTTVSITIGETRKETVGKAATKAAQQREGGGVTTSVSHSTAAATSLPSNQLTPAATEAEEKTTALTTNLELTQGEEVTNTNGFQPLVGDDQMDEEYERLIEMKSNIVSKWNSGISGTDPKGRGKRDRRGECISLTGAAQLGREEEAMEQIESFSFRGREVTLPRVSSPVPLPVTCDKQNAQQPSERFRFGLQGIVPSMLVRDRAPNRTFGPCAAASGCGDRTVFSTGPVSPALPYHYLCGGGVPPYQPQPPHWSRQSPTPWDARVAHFDRLQQPHATGTGDLLVSEGEGFFASSHPASEARARRVAWGSQEESFAPWAHLHHTMPQPAGTPIPNSRVRNGYAHQWNPSTYHAGSNAHYGRAAIRHTVVRKGWW</sequence>
<feature type="domain" description="SEC63" evidence="2">
    <location>
        <begin position="1"/>
        <end position="247"/>
    </location>
</feature>
<feature type="compositionally biased region" description="Low complexity" evidence="1">
    <location>
        <begin position="272"/>
        <end position="295"/>
    </location>
</feature>
<dbReference type="Gene3D" id="1.10.3380.10">
    <property type="entry name" value="Sec63 N-terminal domain-like domain"/>
    <property type="match status" value="1"/>
</dbReference>
<protein>
    <submittedName>
        <fullName evidence="3">Uncharacterized protein TCIL3000_11_14890</fullName>
    </submittedName>
</protein>
<dbReference type="AlphaFoldDB" id="G0V2U9"/>
<dbReference type="GO" id="GO:0016787">
    <property type="term" value="F:hydrolase activity"/>
    <property type="evidence" value="ECO:0007669"/>
    <property type="project" value="UniProtKB-KW"/>
</dbReference>